<feature type="active site" description="For pre-crRNA processing" evidence="1">
    <location>
        <position position="812"/>
    </location>
</feature>
<feature type="site" description="Binds PAM" evidence="3">
    <location>
        <position position="621"/>
    </location>
</feature>
<evidence type="ECO:0000313" key="9">
    <source>
        <dbReference type="Proteomes" id="UP000179284"/>
    </source>
</evidence>
<keyword evidence="9" id="KW-1185">Reference proteome</keyword>
<evidence type="ECO:0000256" key="3">
    <source>
        <dbReference type="PIRSR" id="PIRSR627620-3"/>
    </source>
</evidence>
<dbReference type="EMBL" id="CP017832">
    <property type="protein sequence ID" value="AOZ97886.1"/>
    <property type="molecule type" value="Genomic_DNA"/>
</dbReference>
<dbReference type="SMR" id="A0A1D9P5I8"/>
<dbReference type="InterPro" id="IPR040882">
    <property type="entry name" value="Cas12a_NUC"/>
</dbReference>
<dbReference type="Pfam" id="PF18501">
    <property type="entry name" value="REC1"/>
    <property type="match status" value="1"/>
</dbReference>
<protein>
    <submittedName>
        <fullName evidence="8">CRISPR-associated protein Cpf1</fullName>
    </submittedName>
</protein>
<dbReference type="InterPro" id="IPR027620">
    <property type="entry name" value="Cas12a"/>
</dbReference>
<dbReference type="KEGG" id="bhu:bhn_II087"/>
<feature type="region of interest" description="Binds crRNA alone and in crRNA-target DNA heteroduplex" evidence="2">
    <location>
        <begin position="178"/>
        <end position="182"/>
    </location>
</feature>
<dbReference type="Pfam" id="PF18516">
    <property type="entry name" value="RuvC_1"/>
    <property type="match status" value="1"/>
</dbReference>
<evidence type="ECO:0000259" key="4">
    <source>
        <dbReference type="Pfam" id="PF18501"/>
    </source>
</evidence>
<evidence type="ECO:0000256" key="2">
    <source>
        <dbReference type="PIRSR" id="PIRSR627620-2"/>
    </source>
</evidence>
<evidence type="ECO:0000313" key="8">
    <source>
        <dbReference type="EMBL" id="AOZ97886.1"/>
    </source>
</evidence>
<gene>
    <name evidence="8" type="ORF">bhn_II087</name>
</gene>
<name>A0A1D9P5I8_9FIRM</name>
<dbReference type="AlphaFoldDB" id="A0A1D9P5I8"/>
<dbReference type="OrthoDB" id="318356at2"/>
<feature type="site" description="Binds DNA protospacer adjacent motif (PAM)" evidence="3">
    <location>
        <position position="567"/>
    </location>
</feature>
<sequence>MLYDEYSTQYYKGDEKRPMLNYEEFTKRNHITKALRMELIPQGKTQNVIDEKGDRKYDAALYSSLERLKPVIDSFIRSTASRALSDVDYDFNAMHDAYINKDKKSWAKEEKALKKVLMKAVDEALPKGLKCSQINSAAFLQEVLREYVLHATDTELRKDVALKDIEETKGCLALFSKFLTTRITALTVWMPERVIENFKIYCSNIPRIEAIFNEAKDIANNYSDELELMKTAQYYTKILSQDAIDGYNLVIAGKITENGIETKGLNVLINEYNIDVKNQKLDKPYLRKINQLYKQTLFSSEKQFVITAIKTDDEVRRVIKSAWESFDGAATKMLGLFKETLEATNGNGVCVKGNRLHILSHALLGEHKAITDNLVKAELVEIHEMLKNEALKPSMRAELEKRVDIAQSLVVKKDYSFTALDEAVTSIDENVIGLSKGAFNLYVAKTEELIKEAKMYYKVLEGGDIFKKRHIKGDKHVQEMLVDFFDALTEVRNIISVISMPDENEDADVSFYNRFDEIYENIRLTYKAENLVRNYITKSVKDTAEEKQTCFGTPARLRTQWWNGEQKFAKNHAAIIKHDGKYYYFILAGDSKPIEIKEDGNSATGLLTLKKGQKSFMMLPKILFTDHAVPFFEGNKDAMEYTLDDESVIRPVKVGRMLYEIYKKGLFKREAVTSGAITEEEYAKNIQALIEKYTEFANAYVQYQKFNLDDINDPTRYSDIGEFFSEVDTCTSRLSWTYIDYAQIANLVDSGSAYLFLISTKFLYTESEDKNAYTKTFRSILSDANMDKTTILLNSNPAVFFRPQSIKKEITHKAGSIMVNKLTEDGEHIPKKIYEAIYKSKNEMSGVSEEDMAAANEYMRTHKVRSFKAKYDKTYRGNYMSDKYTLQLTYTKNNDVSDRVNDMLNDRVIEAMQDGFNIVSVARSTKDMVYALVLDSSLKIIKELSLNVIDGVDYYALLHDTYLEKKENKKLWIYDTENTELKSAYIDLAISEILKLAREYNAVIAVESISDAVKNKYSFIDNQVFKAFENRIAQRLSDLTYKDVVDGRPGSVSNPLQLSNNNGNTYQDGILFFINGAYTRGIDPSSGFTSLFDFSRYNSIASKRQFFSKMAKISYTGDSIVFDFDYVDYPVHVDTEKTKWQVKLSGDVVVYDREKKQNKRIKDVVNEIIIPLAGKTDLNGNIAENILNKDVPGAFVEELFRWFRYAVTGIHAQVKGKDEFYKSPVDGNEYNISNMLAFNLAKKLVFRLEYAGESKDFTKEWLNYMQA</sequence>
<dbReference type="Pfam" id="PF21918">
    <property type="entry name" value="cas_Cpf1_2nd"/>
    <property type="match status" value="1"/>
</dbReference>
<evidence type="ECO:0000259" key="7">
    <source>
        <dbReference type="Pfam" id="PF21918"/>
    </source>
</evidence>
<feature type="domain" description="Cas12a nuclease" evidence="5">
    <location>
        <begin position="1082"/>
        <end position="1226"/>
    </location>
</feature>
<feature type="site" description="Binds DNA in crRNA-target DNA heteroduplex" evidence="3">
    <location>
        <position position="541"/>
    </location>
</feature>
<reference evidence="9" key="1">
    <citation type="submission" date="2016-10" db="EMBL/GenBank/DDBJ databases">
        <title>The complete genome sequence of the rumen bacterium Butyrivibrio hungatei MB2003.</title>
        <authorList>
            <person name="Palevich N."/>
            <person name="Kelly W.J."/>
            <person name="Leahy S.C."/>
            <person name="Altermann E."/>
            <person name="Rakonjac J."/>
            <person name="Attwood G.T."/>
        </authorList>
    </citation>
    <scope>NUCLEOTIDE SEQUENCE [LARGE SCALE GENOMIC DNA]</scope>
    <source>
        <strain evidence="9">MB2003</strain>
        <plasmid evidence="9">Plasmid pnp144</plasmid>
    </source>
</reference>
<accession>A0A1D9P5I8</accession>
<geneLocation type="plasmid" evidence="9">
    <name>pnp144</name>
</geneLocation>
<dbReference type="NCBIfam" id="TIGR04330">
    <property type="entry name" value="cas_Cpf1"/>
    <property type="match status" value="1"/>
</dbReference>
<dbReference type="InterPro" id="IPR054116">
    <property type="entry name" value="Cas12a_REC2"/>
</dbReference>
<feature type="active site" description="For DNase activity of RuvC domain" evidence="1">
    <location>
        <position position="1007"/>
    </location>
</feature>
<evidence type="ECO:0000259" key="5">
    <source>
        <dbReference type="Pfam" id="PF18510"/>
    </source>
</evidence>
<feature type="region of interest" description="Binds crRNA in crRNA-target DNA heteroduplex" evidence="2">
    <location>
        <begin position="294"/>
        <end position="297"/>
    </location>
</feature>
<dbReference type="InterPro" id="IPR040852">
    <property type="entry name" value="RuvC_1"/>
</dbReference>
<dbReference type="InterPro" id="IPR040787">
    <property type="entry name" value="Cas12a_REC1"/>
</dbReference>
<feature type="domain" description="Cas12a REC1" evidence="4">
    <location>
        <begin position="66"/>
        <end position="295"/>
    </location>
</feature>
<feature type="region of interest" description="Binds DNA in crRNA-target DNA heteroduplex" evidence="2">
    <location>
        <begin position="266"/>
        <end position="270"/>
    </location>
</feature>
<organism evidence="8 9">
    <name type="scientific">Butyrivibrio hungatei</name>
    <dbReference type="NCBI Taxonomy" id="185008"/>
    <lineage>
        <taxon>Bacteria</taxon>
        <taxon>Bacillati</taxon>
        <taxon>Bacillota</taxon>
        <taxon>Clostridia</taxon>
        <taxon>Lachnospirales</taxon>
        <taxon>Lachnospiraceae</taxon>
        <taxon>Butyrivibrio</taxon>
    </lineage>
</organism>
<evidence type="ECO:0000256" key="1">
    <source>
        <dbReference type="PIRSR" id="PIRSR627620-1"/>
    </source>
</evidence>
<dbReference type="Proteomes" id="UP000179284">
    <property type="component" value="Plasmid pNP144"/>
</dbReference>
<feature type="domain" description="Cas12a RuvC nuclease" evidence="6">
    <location>
        <begin position="901"/>
        <end position="1266"/>
    </location>
</feature>
<keyword evidence="8" id="KW-0614">Plasmid</keyword>
<feature type="site" description="Binds crRNA" evidence="3">
    <location>
        <position position="802"/>
    </location>
</feature>
<feature type="domain" description="Cas12a REC2" evidence="7">
    <location>
        <begin position="312"/>
        <end position="537"/>
    </location>
</feature>
<proteinExistence type="predicted"/>
<evidence type="ECO:0000259" key="6">
    <source>
        <dbReference type="Pfam" id="PF18516"/>
    </source>
</evidence>
<dbReference type="Pfam" id="PF18510">
    <property type="entry name" value="NUC"/>
    <property type="match status" value="1"/>
</dbReference>
<feature type="active site" description="For pre-crRNA processing" evidence="1">
    <location>
        <position position="821"/>
    </location>
</feature>